<keyword evidence="4" id="KW-0732">Signal</keyword>
<dbReference type="OMA" id="CASNAGN"/>
<evidence type="ECO:0000313" key="6">
    <source>
        <dbReference type="EMBL" id="EQC32769.1"/>
    </source>
</evidence>
<dbReference type="InterPro" id="IPR000668">
    <property type="entry name" value="Peptidase_C1A_C"/>
</dbReference>
<dbReference type="AlphaFoldDB" id="T0Q4K9"/>
<dbReference type="InParanoid" id="T0Q4K9"/>
<dbReference type="InterPro" id="IPR025660">
    <property type="entry name" value="Pept_his_AS"/>
</dbReference>
<proteinExistence type="inferred from homology"/>
<evidence type="ECO:0000256" key="3">
    <source>
        <dbReference type="SAM" id="MobiDB-lite"/>
    </source>
</evidence>
<dbReference type="InterPro" id="IPR038765">
    <property type="entry name" value="Papain-like_cys_pep_sf"/>
</dbReference>
<evidence type="ECO:0000313" key="7">
    <source>
        <dbReference type="Proteomes" id="UP000030762"/>
    </source>
</evidence>
<dbReference type="VEuPathDB" id="FungiDB:SDRG_09741"/>
<dbReference type="GeneID" id="19950468"/>
<protein>
    <recommendedName>
        <fullName evidence="5">Peptidase C1A papain C-terminal domain-containing protein</fullName>
    </recommendedName>
</protein>
<dbReference type="InterPro" id="IPR000169">
    <property type="entry name" value="Pept_cys_AS"/>
</dbReference>
<keyword evidence="2" id="KW-0865">Zymogen</keyword>
<keyword evidence="7" id="KW-1185">Reference proteome</keyword>
<feature type="chain" id="PRO_5018667726" description="Peptidase C1A papain C-terminal domain-containing protein" evidence="4">
    <location>
        <begin position="18"/>
        <end position="424"/>
    </location>
</feature>
<feature type="domain" description="Peptidase C1A papain C-terminal" evidence="5">
    <location>
        <begin position="136"/>
        <end position="349"/>
    </location>
</feature>
<dbReference type="PROSITE" id="PS00139">
    <property type="entry name" value="THIOL_PROTEASE_CYS"/>
    <property type="match status" value="1"/>
</dbReference>
<sequence>MKSSMIASLLMLGLAHGLQLSAQEKDDLKAEIDAWKKSRAGQLAAKNGLLPEPSNLESGEIDDGSEEIERFAHTKQVVAELNKKHPHAKFSTNNQFALMTEDEFAAFVKGSFSASKPKRQLRADDVQMTLSEAQQEAAGVDWTTNKCMSPVRNQGQCGSCWTFSSVGAVEFGHCLMTGQLVDFSEQQLVSCASNAGNGCQGGWPDKAIDYIAQTGLCTESGFPYASGSSNQNGQCQNCQKTKVNIGKSVNVQGESALQSALDKQVVSVTVEAGNNVWRNYQSGVVQSCPGAQSDHAVLAVGYGSKNGVNHFKIKNSWGTGWGEGGYIYLQRGVSGRGMCNVANGVSYPTLLGKPSESPSSQPTSKPSSQPTSKPTQKPTSKPQNACNGCSGCYYPAATQCLTADYDKNYCEYLAPQYGTKWCGA</sequence>
<dbReference type="STRING" id="1156394.T0Q4K9"/>
<feature type="signal peptide" evidence="4">
    <location>
        <begin position="1"/>
        <end position="17"/>
    </location>
</feature>
<gene>
    <name evidence="6" type="ORF">SDRG_09741</name>
</gene>
<dbReference type="Pfam" id="PF00112">
    <property type="entry name" value="Peptidase_C1"/>
    <property type="match status" value="1"/>
</dbReference>
<dbReference type="CDD" id="cd02248">
    <property type="entry name" value="Peptidase_C1A"/>
    <property type="match status" value="1"/>
</dbReference>
<dbReference type="eggNOG" id="KOG1543">
    <property type="taxonomic scope" value="Eukaryota"/>
</dbReference>
<evidence type="ECO:0000256" key="4">
    <source>
        <dbReference type="SAM" id="SignalP"/>
    </source>
</evidence>
<dbReference type="PROSITE" id="PS00639">
    <property type="entry name" value="THIOL_PROTEASE_HIS"/>
    <property type="match status" value="1"/>
</dbReference>
<evidence type="ECO:0000259" key="5">
    <source>
        <dbReference type="SMART" id="SM00645"/>
    </source>
</evidence>
<dbReference type="InterPro" id="IPR013128">
    <property type="entry name" value="Peptidase_C1A"/>
</dbReference>
<feature type="compositionally biased region" description="Low complexity" evidence="3">
    <location>
        <begin position="353"/>
        <end position="383"/>
    </location>
</feature>
<name>T0Q4K9_SAPDV</name>
<dbReference type="GO" id="GO:0006508">
    <property type="term" value="P:proteolysis"/>
    <property type="evidence" value="ECO:0007669"/>
    <property type="project" value="InterPro"/>
</dbReference>
<dbReference type="SUPFAM" id="SSF54001">
    <property type="entry name" value="Cysteine proteinases"/>
    <property type="match status" value="1"/>
</dbReference>
<feature type="region of interest" description="Disordered" evidence="3">
    <location>
        <begin position="350"/>
        <end position="384"/>
    </location>
</feature>
<comment type="similarity">
    <text evidence="1">Belongs to the peptidase C1 family.</text>
</comment>
<dbReference type="OrthoDB" id="69713at2759"/>
<dbReference type="PRINTS" id="PR00705">
    <property type="entry name" value="PAPAIN"/>
</dbReference>
<dbReference type="SMART" id="SM00645">
    <property type="entry name" value="Pept_C1"/>
    <property type="match status" value="1"/>
</dbReference>
<organism evidence="6 7">
    <name type="scientific">Saprolegnia diclina (strain VS20)</name>
    <dbReference type="NCBI Taxonomy" id="1156394"/>
    <lineage>
        <taxon>Eukaryota</taxon>
        <taxon>Sar</taxon>
        <taxon>Stramenopiles</taxon>
        <taxon>Oomycota</taxon>
        <taxon>Saprolegniomycetes</taxon>
        <taxon>Saprolegniales</taxon>
        <taxon>Saprolegniaceae</taxon>
        <taxon>Saprolegnia</taxon>
    </lineage>
</organism>
<dbReference type="EMBL" id="JH767162">
    <property type="protein sequence ID" value="EQC32769.1"/>
    <property type="molecule type" value="Genomic_DNA"/>
</dbReference>
<dbReference type="GO" id="GO:0008234">
    <property type="term" value="F:cysteine-type peptidase activity"/>
    <property type="evidence" value="ECO:0007669"/>
    <property type="project" value="InterPro"/>
</dbReference>
<evidence type="ECO:0000256" key="1">
    <source>
        <dbReference type="ARBA" id="ARBA00008455"/>
    </source>
</evidence>
<dbReference type="InterPro" id="IPR039417">
    <property type="entry name" value="Peptidase_C1A_papain-like"/>
</dbReference>
<dbReference type="Gene3D" id="3.90.70.10">
    <property type="entry name" value="Cysteine proteinases"/>
    <property type="match status" value="1"/>
</dbReference>
<dbReference type="PANTHER" id="PTHR12411">
    <property type="entry name" value="CYSTEINE PROTEASE FAMILY C1-RELATED"/>
    <property type="match status" value="1"/>
</dbReference>
<reference evidence="6 7" key="1">
    <citation type="submission" date="2012-04" db="EMBL/GenBank/DDBJ databases">
        <title>The Genome Sequence of Saprolegnia declina VS20.</title>
        <authorList>
            <consortium name="The Broad Institute Genome Sequencing Platform"/>
            <person name="Russ C."/>
            <person name="Nusbaum C."/>
            <person name="Tyler B."/>
            <person name="van West P."/>
            <person name="Dieguez-Uribeondo J."/>
            <person name="de Bruijn I."/>
            <person name="Tripathy S."/>
            <person name="Jiang R."/>
            <person name="Young S.K."/>
            <person name="Zeng Q."/>
            <person name="Gargeya S."/>
            <person name="Fitzgerald M."/>
            <person name="Haas B."/>
            <person name="Abouelleil A."/>
            <person name="Alvarado L."/>
            <person name="Arachchi H.M."/>
            <person name="Berlin A."/>
            <person name="Chapman S.B."/>
            <person name="Goldberg J."/>
            <person name="Griggs A."/>
            <person name="Gujja S."/>
            <person name="Hansen M."/>
            <person name="Howarth C."/>
            <person name="Imamovic A."/>
            <person name="Larimer J."/>
            <person name="McCowen C."/>
            <person name="Montmayeur A."/>
            <person name="Murphy C."/>
            <person name="Neiman D."/>
            <person name="Pearson M."/>
            <person name="Priest M."/>
            <person name="Roberts A."/>
            <person name="Saif S."/>
            <person name="Shea T."/>
            <person name="Sisk P."/>
            <person name="Sykes S."/>
            <person name="Wortman J."/>
            <person name="Nusbaum C."/>
            <person name="Birren B."/>
        </authorList>
    </citation>
    <scope>NUCLEOTIDE SEQUENCE [LARGE SCALE GENOMIC DNA]</scope>
    <source>
        <strain evidence="6 7">VS20</strain>
    </source>
</reference>
<evidence type="ECO:0000256" key="2">
    <source>
        <dbReference type="ARBA" id="ARBA00023145"/>
    </source>
</evidence>
<dbReference type="Proteomes" id="UP000030762">
    <property type="component" value="Unassembled WGS sequence"/>
</dbReference>
<accession>T0Q4K9</accession>
<dbReference type="RefSeq" id="XP_008613913.1">
    <property type="nucleotide sequence ID" value="XM_008615691.1"/>
</dbReference>